<organism evidence="3">
    <name type="scientific">marine metagenome</name>
    <dbReference type="NCBI Taxonomy" id="408172"/>
    <lineage>
        <taxon>unclassified sequences</taxon>
        <taxon>metagenomes</taxon>
        <taxon>ecological metagenomes</taxon>
    </lineage>
</organism>
<dbReference type="SUPFAM" id="SSF54637">
    <property type="entry name" value="Thioesterase/thiol ester dehydrase-isomerase"/>
    <property type="match status" value="1"/>
</dbReference>
<comment type="similarity">
    <text evidence="1">Belongs to the 4-hydroxybenzoyl-CoA thioesterase family.</text>
</comment>
<dbReference type="PANTHER" id="PTHR31793:SF27">
    <property type="entry name" value="NOVEL THIOESTERASE SUPERFAMILY DOMAIN AND SAPOSIN A-TYPE DOMAIN CONTAINING PROTEIN (0610012H03RIK)"/>
    <property type="match status" value="1"/>
</dbReference>
<dbReference type="Pfam" id="PF13279">
    <property type="entry name" value="4HBT_2"/>
    <property type="match status" value="1"/>
</dbReference>
<evidence type="ECO:0000313" key="3">
    <source>
        <dbReference type="EMBL" id="SVA00048.1"/>
    </source>
</evidence>
<dbReference type="Gene3D" id="3.10.129.10">
    <property type="entry name" value="Hotdog Thioesterase"/>
    <property type="match status" value="1"/>
</dbReference>
<dbReference type="GO" id="GO:0047617">
    <property type="term" value="F:fatty acyl-CoA hydrolase activity"/>
    <property type="evidence" value="ECO:0007669"/>
    <property type="project" value="TreeGrafter"/>
</dbReference>
<accession>A0A381S9S0</accession>
<name>A0A381S9S0_9ZZZZ</name>
<dbReference type="PANTHER" id="PTHR31793">
    <property type="entry name" value="4-HYDROXYBENZOYL-COA THIOESTERASE FAMILY MEMBER"/>
    <property type="match status" value="1"/>
</dbReference>
<dbReference type="EMBL" id="UINC01002763">
    <property type="protein sequence ID" value="SVA00048.1"/>
    <property type="molecule type" value="Genomic_DNA"/>
</dbReference>
<keyword evidence="2" id="KW-0378">Hydrolase</keyword>
<dbReference type="InterPro" id="IPR006684">
    <property type="entry name" value="YbgC/YbaW"/>
</dbReference>
<evidence type="ECO:0000256" key="2">
    <source>
        <dbReference type="ARBA" id="ARBA00022801"/>
    </source>
</evidence>
<protein>
    <submittedName>
        <fullName evidence="3">Uncharacterized protein</fullName>
    </submittedName>
</protein>
<proteinExistence type="inferred from homology"/>
<reference evidence="3" key="1">
    <citation type="submission" date="2018-05" db="EMBL/GenBank/DDBJ databases">
        <authorList>
            <person name="Lanie J.A."/>
            <person name="Ng W.-L."/>
            <person name="Kazmierczak K.M."/>
            <person name="Andrzejewski T.M."/>
            <person name="Davidsen T.M."/>
            <person name="Wayne K.J."/>
            <person name="Tettelin H."/>
            <person name="Glass J.I."/>
            <person name="Rusch D."/>
            <person name="Podicherti R."/>
            <person name="Tsui H.-C.T."/>
            <person name="Winkler M.E."/>
        </authorList>
    </citation>
    <scope>NUCLEOTIDE SEQUENCE</scope>
</reference>
<evidence type="ECO:0000256" key="1">
    <source>
        <dbReference type="ARBA" id="ARBA00005953"/>
    </source>
</evidence>
<dbReference type="PIRSF" id="PIRSF003230">
    <property type="entry name" value="YbgC"/>
    <property type="match status" value="1"/>
</dbReference>
<dbReference type="AlphaFoldDB" id="A0A381S9S0"/>
<dbReference type="InterPro" id="IPR029069">
    <property type="entry name" value="HotDog_dom_sf"/>
</dbReference>
<dbReference type="CDD" id="cd00586">
    <property type="entry name" value="4HBT"/>
    <property type="match status" value="1"/>
</dbReference>
<dbReference type="InterPro" id="IPR050563">
    <property type="entry name" value="4-hydroxybenzoyl-CoA_TE"/>
</dbReference>
<gene>
    <name evidence="3" type="ORF">METZ01_LOCUS52902</name>
</gene>
<sequence length="150" mass="17335">MSKLHFKFKHTLRVRWRECDIQGIAYYGSYIDFIDVAQAEYYRNLGILTHQALPHQANDRKVFDLAAVKVTLEYKSPARIDELIDIFLRVEKIGRTSIDKRSEIYRSDTDELLCSGQTISVNFDSELGKSRDVPGEIRDIIDKFESTGTV</sequence>